<name>A0AAN4VYQ9_9BACT</name>
<comment type="caution">
    <text evidence="2">The sequence shown here is derived from an EMBL/GenBank/DDBJ whole genome shotgun (WGS) entry which is preliminary data.</text>
</comment>
<reference evidence="2 3" key="1">
    <citation type="submission" date="2021-12" db="EMBL/GenBank/DDBJ databases">
        <title>Genome sequencing of bacteria with rrn-lacking chromosome and rrn-plasmid.</title>
        <authorList>
            <person name="Anda M."/>
            <person name="Iwasaki W."/>
        </authorList>
    </citation>
    <scope>NUCLEOTIDE SEQUENCE [LARGE SCALE GENOMIC DNA]</scope>
    <source>
        <strain evidence="2 3">NBRC 15940</strain>
    </source>
</reference>
<evidence type="ECO:0000313" key="2">
    <source>
        <dbReference type="EMBL" id="GJM62474.1"/>
    </source>
</evidence>
<dbReference type="RefSeq" id="WP_338237758.1">
    <property type="nucleotide sequence ID" value="NZ_BQKE01000002.1"/>
</dbReference>
<protein>
    <submittedName>
        <fullName evidence="2">cAMP-binding protein</fullName>
    </submittedName>
</protein>
<dbReference type="InterPro" id="IPR014710">
    <property type="entry name" value="RmlC-like_jellyroll"/>
</dbReference>
<organism evidence="2 3">
    <name type="scientific">Persicobacter diffluens</name>
    <dbReference type="NCBI Taxonomy" id="981"/>
    <lineage>
        <taxon>Bacteria</taxon>
        <taxon>Pseudomonadati</taxon>
        <taxon>Bacteroidota</taxon>
        <taxon>Cytophagia</taxon>
        <taxon>Cytophagales</taxon>
        <taxon>Persicobacteraceae</taxon>
        <taxon>Persicobacter</taxon>
    </lineage>
</organism>
<accession>A0AAN4VYQ9</accession>
<proteinExistence type="predicted"/>
<sequence>MSHKQILYNYFLQYDPGLPAHWDEIQEAFQYVKVPAGAYLMEESQICDKLYFLKHGLFRVFKRTEEKDISVYFIHQNRLFTAFDAFHSGSKSILFYEALEDSEVFLIKKQTFDHLYETVPVFAKIIGRFYQERMSQLFYQKNIYQSLSPYERFSLLMKNNPHYFQRIPQHHLASFLGITPVSFSRIKKRYFENHNNPKK</sequence>
<dbReference type="EMBL" id="BQKE01000002">
    <property type="protein sequence ID" value="GJM62474.1"/>
    <property type="molecule type" value="Genomic_DNA"/>
</dbReference>
<dbReference type="CDD" id="cd00038">
    <property type="entry name" value="CAP_ED"/>
    <property type="match status" value="1"/>
</dbReference>
<dbReference type="AlphaFoldDB" id="A0AAN4VYQ9"/>
<evidence type="ECO:0000313" key="3">
    <source>
        <dbReference type="Proteomes" id="UP001310022"/>
    </source>
</evidence>
<gene>
    <name evidence="2" type="ORF">PEDI_30260</name>
</gene>
<evidence type="ECO:0000259" key="1">
    <source>
        <dbReference type="PROSITE" id="PS50042"/>
    </source>
</evidence>
<dbReference type="InterPro" id="IPR018490">
    <property type="entry name" value="cNMP-bd_dom_sf"/>
</dbReference>
<keyword evidence="3" id="KW-1185">Reference proteome</keyword>
<dbReference type="PROSITE" id="PS50042">
    <property type="entry name" value="CNMP_BINDING_3"/>
    <property type="match status" value="1"/>
</dbReference>
<dbReference type="SUPFAM" id="SSF51206">
    <property type="entry name" value="cAMP-binding domain-like"/>
    <property type="match status" value="1"/>
</dbReference>
<dbReference type="InterPro" id="IPR000595">
    <property type="entry name" value="cNMP-bd_dom"/>
</dbReference>
<dbReference type="Proteomes" id="UP001310022">
    <property type="component" value="Unassembled WGS sequence"/>
</dbReference>
<feature type="domain" description="Cyclic nucleotide-binding" evidence="1">
    <location>
        <begin position="24"/>
        <end position="115"/>
    </location>
</feature>
<dbReference type="Gene3D" id="2.60.120.10">
    <property type="entry name" value="Jelly Rolls"/>
    <property type="match status" value="1"/>
</dbReference>
<dbReference type="Pfam" id="PF00027">
    <property type="entry name" value="cNMP_binding"/>
    <property type="match status" value="1"/>
</dbReference>